<evidence type="ECO:0000313" key="8">
    <source>
        <dbReference type="EMBL" id="GIG03375.1"/>
    </source>
</evidence>
<feature type="transmembrane region" description="Helical" evidence="7">
    <location>
        <begin position="431"/>
        <end position="451"/>
    </location>
</feature>
<feature type="transmembrane region" description="Helical" evidence="7">
    <location>
        <begin position="91"/>
        <end position="111"/>
    </location>
</feature>
<dbReference type="InterPro" id="IPR011701">
    <property type="entry name" value="MFS"/>
</dbReference>
<dbReference type="PANTHER" id="PTHR23513">
    <property type="entry name" value="INTEGRAL MEMBRANE EFFLUX PROTEIN-RELATED"/>
    <property type="match status" value="1"/>
</dbReference>
<dbReference type="InterPro" id="IPR036259">
    <property type="entry name" value="MFS_trans_sf"/>
</dbReference>
<proteinExistence type="predicted"/>
<feature type="transmembrane region" description="Helical" evidence="7">
    <location>
        <begin position="213"/>
        <end position="234"/>
    </location>
</feature>
<dbReference type="PANTHER" id="PTHR23513:SF17">
    <property type="entry name" value="MEMBRANE PROTEIN"/>
    <property type="match status" value="1"/>
</dbReference>
<feature type="transmembrane region" description="Helical" evidence="7">
    <location>
        <begin position="303"/>
        <end position="326"/>
    </location>
</feature>
<keyword evidence="3 7" id="KW-0812">Transmembrane</keyword>
<dbReference type="InterPro" id="IPR022324">
    <property type="entry name" value="Bacilysin_exporter_BacE_put"/>
</dbReference>
<feature type="region of interest" description="Disordered" evidence="6">
    <location>
        <begin position="256"/>
        <end position="281"/>
    </location>
</feature>
<evidence type="ECO:0000256" key="2">
    <source>
        <dbReference type="ARBA" id="ARBA00022475"/>
    </source>
</evidence>
<dbReference type="EMBL" id="BONI01000001">
    <property type="protein sequence ID" value="GIG03375.1"/>
    <property type="molecule type" value="Genomic_DNA"/>
</dbReference>
<sequence length="486" mass="48047">MNAAAPAPTSAVPTTPTSTPDAGRALPDPGVAPRQRGVTGSPAHPAPPADLPAHRSPAFLRYLGGQAVSILGDQVWYVALSYSAVQLASPGAAGAVLAVSALPRLALLLFGGAIVDRYGPRRLMIGSDVARGAIALATAALALAQPSVALLVVVALLFGLADALFLPAAGAMLPRLLSPAQLTGGLALSGLTARLALTVGAPLGGLLLPLGGLPLACLVNAATFAISVLALWSVHPTTPDPQRSRRVVVAGATTNLLDPDGADREGGGADANGEPASGPARAPIGAAVREGLRYLLGHRLLRAVTLVGLLVNLGAVGPLNVGLALVADDRGWGAGGIGVMLAGFGVGSVGGNLLMMRWRPTGRLGAIVACCAVVQCGALFAIAVAPTPGWAFAATAVGGLAGGPQAVLLSGLTHTYTADSHRGRVASINNLASLGIVPPAMAVMGFAAALLGTVAAFAASASLILVAAALCLAIPTLRQARLTPPA</sequence>
<feature type="region of interest" description="Disordered" evidence="6">
    <location>
        <begin position="1"/>
        <end position="50"/>
    </location>
</feature>
<evidence type="ECO:0000256" key="1">
    <source>
        <dbReference type="ARBA" id="ARBA00004651"/>
    </source>
</evidence>
<accession>A0A8J3KYC4</accession>
<dbReference type="SUPFAM" id="SSF103473">
    <property type="entry name" value="MFS general substrate transporter"/>
    <property type="match status" value="1"/>
</dbReference>
<keyword evidence="9" id="KW-1185">Reference proteome</keyword>
<dbReference type="GO" id="GO:0005886">
    <property type="term" value="C:plasma membrane"/>
    <property type="evidence" value="ECO:0007669"/>
    <property type="project" value="UniProtKB-SubCell"/>
</dbReference>
<keyword evidence="2" id="KW-1003">Cell membrane</keyword>
<dbReference type="RefSeq" id="WP_203687857.1">
    <property type="nucleotide sequence ID" value="NZ_BAAALC010000019.1"/>
</dbReference>
<dbReference type="GO" id="GO:0022857">
    <property type="term" value="F:transmembrane transporter activity"/>
    <property type="evidence" value="ECO:0007669"/>
    <property type="project" value="InterPro"/>
</dbReference>
<reference evidence="8 9" key="1">
    <citation type="submission" date="2021-01" db="EMBL/GenBank/DDBJ databases">
        <title>Whole genome shotgun sequence of Catellatospora coxensis NBRC 107359.</title>
        <authorList>
            <person name="Komaki H."/>
            <person name="Tamura T."/>
        </authorList>
    </citation>
    <scope>NUCLEOTIDE SEQUENCE [LARGE SCALE GENOMIC DNA]</scope>
    <source>
        <strain evidence="8 9">NBRC 107359</strain>
    </source>
</reference>
<dbReference type="PRINTS" id="PR01988">
    <property type="entry name" value="EXPORTERBACE"/>
</dbReference>
<evidence type="ECO:0000256" key="4">
    <source>
        <dbReference type="ARBA" id="ARBA00022989"/>
    </source>
</evidence>
<dbReference type="Proteomes" id="UP000630887">
    <property type="component" value="Unassembled WGS sequence"/>
</dbReference>
<dbReference type="Pfam" id="PF07690">
    <property type="entry name" value="MFS_1"/>
    <property type="match status" value="1"/>
</dbReference>
<dbReference type="AlphaFoldDB" id="A0A8J3KYC4"/>
<evidence type="ECO:0000256" key="6">
    <source>
        <dbReference type="SAM" id="MobiDB-lite"/>
    </source>
</evidence>
<evidence type="ECO:0000313" key="9">
    <source>
        <dbReference type="Proteomes" id="UP000630887"/>
    </source>
</evidence>
<feature type="compositionally biased region" description="Low complexity" evidence="6">
    <location>
        <begin position="1"/>
        <end position="20"/>
    </location>
</feature>
<protein>
    <submittedName>
        <fullName evidence="8">MFS transporter</fullName>
    </submittedName>
</protein>
<evidence type="ECO:0000256" key="3">
    <source>
        <dbReference type="ARBA" id="ARBA00022692"/>
    </source>
</evidence>
<keyword evidence="5 7" id="KW-0472">Membrane</keyword>
<gene>
    <name evidence="8" type="ORF">Cco03nite_00750</name>
</gene>
<feature type="transmembrane region" description="Helical" evidence="7">
    <location>
        <begin position="366"/>
        <end position="384"/>
    </location>
</feature>
<dbReference type="Gene3D" id="1.20.1250.20">
    <property type="entry name" value="MFS general substrate transporter like domains"/>
    <property type="match status" value="1"/>
</dbReference>
<feature type="transmembrane region" description="Helical" evidence="7">
    <location>
        <begin position="457"/>
        <end position="477"/>
    </location>
</feature>
<evidence type="ECO:0000256" key="7">
    <source>
        <dbReference type="SAM" id="Phobius"/>
    </source>
</evidence>
<feature type="transmembrane region" description="Helical" evidence="7">
    <location>
        <begin position="390"/>
        <end position="410"/>
    </location>
</feature>
<comment type="subcellular location">
    <subcellularLocation>
        <location evidence="1">Cell membrane</location>
        <topology evidence="1">Multi-pass membrane protein</topology>
    </subcellularLocation>
</comment>
<name>A0A8J3KYC4_9ACTN</name>
<organism evidence="8 9">
    <name type="scientific">Catellatospora coxensis</name>
    <dbReference type="NCBI Taxonomy" id="310354"/>
    <lineage>
        <taxon>Bacteria</taxon>
        <taxon>Bacillati</taxon>
        <taxon>Actinomycetota</taxon>
        <taxon>Actinomycetes</taxon>
        <taxon>Micromonosporales</taxon>
        <taxon>Micromonosporaceae</taxon>
        <taxon>Catellatospora</taxon>
    </lineage>
</organism>
<feature type="transmembrane region" description="Helical" evidence="7">
    <location>
        <begin position="332"/>
        <end position="354"/>
    </location>
</feature>
<comment type="caution">
    <text evidence="8">The sequence shown here is derived from an EMBL/GenBank/DDBJ whole genome shotgun (WGS) entry which is preliminary data.</text>
</comment>
<dbReference type="CDD" id="cd06173">
    <property type="entry name" value="MFS_MefA_like"/>
    <property type="match status" value="1"/>
</dbReference>
<evidence type="ECO:0000256" key="5">
    <source>
        <dbReference type="ARBA" id="ARBA00023136"/>
    </source>
</evidence>
<keyword evidence="4 7" id="KW-1133">Transmembrane helix</keyword>